<keyword evidence="2" id="KW-0812">Transmembrane</keyword>
<dbReference type="AlphaFoldDB" id="A0A9P6SNP3"/>
<reference evidence="4" key="1">
    <citation type="journal article" date="2020" name="Fungal Divers.">
        <title>Resolving the Mortierellaceae phylogeny through synthesis of multi-gene phylogenetics and phylogenomics.</title>
        <authorList>
            <person name="Vandepol N."/>
            <person name="Liber J."/>
            <person name="Desiro A."/>
            <person name="Na H."/>
            <person name="Kennedy M."/>
            <person name="Barry K."/>
            <person name="Grigoriev I.V."/>
            <person name="Miller A.N."/>
            <person name="O'Donnell K."/>
            <person name="Stajich J.E."/>
            <person name="Bonito G."/>
        </authorList>
    </citation>
    <scope>NUCLEOTIDE SEQUENCE</scope>
    <source>
        <strain evidence="4">MES-2147</strain>
    </source>
</reference>
<proteinExistence type="predicted"/>
<keyword evidence="2" id="KW-1133">Transmembrane helix</keyword>
<name>A0A9P6SNP3_9FUNG</name>
<dbReference type="OrthoDB" id="10259513at2759"/>
<dbReference type="Pfam" id="PF07950">
    <property type="entry name" value="MCP1_TM"/>
    <property type="match status" value="1"/>
</dbReference>
<evidence type="ECO:0000313" key="4">
    <source>
        <dbReference type="EMBL" id="KAF9984254.1"/>
    </source>
</evidence>
<keyword evidence="5" id="KW-1185">Reference proteome</keyword>
<evidence type="ECO:0000259" key="3">
    <source>
        <dbReference type="Pfam" id="PF07950"/>
    </source>
</evidence>
<dbReference type="PANTHER" id="PTHR38409:SF1">
    <property type="entry name" value="MITOCHONDRIAL ADAPTER PROTEIN MCP1"/>
    <property type="match status" value="1"/>
</dbReference>
<dbReference type="Proteomes" id="UP000749646">
    <property type="component" value="Unassembled WGS sequence"/>
</dbReference>
<sequence>MASSSSDGIEPYNVWAVDDVPPREARPESEATPTTYTITTAGSAGETTIIRNTTSTTQLSRTGGDKANGSGFPSVGLYQGLGRWQAYSAIAFGAFGIIHLVPPMLASVGGINLANKALIWGRVYYQTYGFEEVLVYGSLMVHLGTSLGRVAVRIIWKAKAYIFGADRSLLASTAITTVATSSSSSSSPPGSSTSVTSSITTTNSGGHGSIEGASALGLFPRHRLVGWMLTPLVLVHMDQMRMVPVKVFGDSSMIDYSYITFLHQMRRPAPYVLLVGLMAYHMFSGAPIAVNMVLPKGSGRRIKTQELVRSKRVRAAIAGVVSMVTLVGVYRIMSAKGGIPMAKLYRSLL</sequence>
<dbReference type="EMBL" id="JAAAHW010003402">
    <property type="protein sequence ID" value="KAF9984254.1"/>
    <property type="molecule type" value="Genomic_DNA"/>
</dbReference>
<evidence type="ECO:0000256" key="1">
    <source>
        <dbReference type="SAM" id="MobiDB-lite"/>
    </source>
</evidence>
<dbReference type="InterPro" id="IPR012472">
    <property type="entry name" value="MCP1_TM"/>
</dbReference>
<dbReference type="InterPro" id="IPR039960">
    <property type="entry name" value="MCP1"/>
</dbReference>
<feature type="region of interest" description="Disordered" evidence="1">
    <location>
        <begin position="180"/>
        <end position="206"/>
    </location>
</feature>
<feature type="compositionally biased region" description="Basic and acidic residues" evidence="1">
    <location>
        <begin position="20"/>
        <end position="29"/>
    </location>
</feature>
<keyword evidence="2" id="KW-0472">Membrane</keyword>
<protein>
    <recommendedName>
        <fullName evidence="3">Mitochondrial adapter protein MCP1 transmembrane domain-containing protein</fullName>
    </recommendedName>
</protein>
<dbReference type="PANTHER" id="PTHR38409">
    <property type="entry name" value="MDM10-COMPLEMENTING PROTEIN 1"/>
    <property type="match status" value="1"/>
</dbReference>
<feature type="compositionally biased region" description="Low complexity" evidence="1">
    <location>
        <begin position="180"/>
        <end position="204"/>
    </location>
</feature>
<feature type="transmembrane region" description="Helical" evidence="2">
    <location>
        <begin position="315"/>
        <end position="333"/>
    </location>
</feature>
<organism evidence="4 5">
    <name type="scientific">Modicella reniformis</name>
    <dbReference type="NCBI Taxonomy" id="1440133"/>
    <lineage>
        <taxon>Eukaryota</taxon>
        <taxon>Fungi</taxon>
        <taxon>Fungi incertae sedis</taxon>
        <taxon>Mucoromycota</taxon>
        <taxon>Mortierellomycotina</taxon>
        <taxon>Mortierellomycetes</taxon>
        <taxon>Mortierellales</taxon>
        <taxon>Mortierellaceae</taxon>
        <taxon>Modicella</taxon>
    </lineage>
</organism>
<feature type="region of interest" description="Disordered" evidence="1">
    <location>
        <begin position="13"/>
        <end position="33"/>
    </location>
</feature>
<feature type="transmembrane region" description="Helical" evidence="2">
    <location>
        <begin position="271"/>
        <end position="294"/>
    </location>
</feature>
<evidence type="ECO:0000313" key="5">
    <source>
        <dbReference type="Proteomes" id="UP000749646"/>
    </source>
</evidence>
<evidence type="ECO:0000256" key="2">
    <source>
        <dbReference type="SAM" id="Phobius"/>
    </source>
</evidence>
<comment type="caution">
    <text evidence="4">The sequence shown here is derived from an EMBL/GenBank/DDBJ whole genome shotgun (WGS) entry which is preliminary data.</text>
</comment>
<feature type="domain" description="Mitochondrial adapter protein MCP1 transmembrane" evidence="3">
    <location>
        <begin position="231"/>
        <end position="329"/>
    </location>
</feature>
<dbReference type="GO" id="GO:0055088">
    <property type="term" value="P:lipid homeostasis"/>
    <property type="evidence" value="ECO:0007669"/>
    <property type="project" value="InterPro"/>
</dbReference>
<accession>A0A9P6SNP3</accession>
<gene>
    <name evidence="4" type="ORF">BGZ65_000733</name>
</gene>